<dbReference type="Proteomes" id="UP001172673">
    <property type="component" value="Unassembled WGS sequence"/>
</dbReference>
<feature type="transmembrane region" description="Helical" evidence="6">
    <location>
        <begin position="352"/>
        <end position="372"/>
    </location>
</feature>
<feature type="transmembrane region" description="Helical" evidence="6">
    <location>
        <begin position="153"/>
        <end position="173"/>
    </location>
</feature>
<feature type="domain" description="Major facilitator superfamily (MFS) profile" evidence="7">
    <location>
        <begin position="55"/>
        <end position="470"/>
    </location>
</feature>
<name>A0AA38X8G3_9EURO</name>
<keyword evidence="3 6" id="KW-0812">Transmembrane</keyword>
<feature type="transmembrane region" description="Helical" evidence="6">
    <location>
        <begin position="185"/>
        <end position="206"/>
    </location>
</feature>
<evidence type="ECO:0000256" key="3">
    <source>
        <dbReference type="ARBA" id="ARBA00022692"/>
    </source>
</evidence>
<dbReference type="GO" id="GO:0016020">
    <property type="term" value="C:membrane"/>
    <property type="evidence" value="ECO:0007669"/>
    <property type="project" value="UniProtKB-SubCell"/>
</dbReference>
<dbReference type="FunFam" id="1.20.1250.20:FF:000018">
    <property type="entry name" value="MFS transporter permease"/>
    <property type="match status" value="1"/>
</dbReference>
<dbReference type="PANTHER" id="PTHR43791:SF47">
    <property type="entry name" value="MAJOR FACILITATOR SUPERFAMILY (MFS) PROFILE DOMAIN-CONTAINING PROTEIN-RELATED"/>
    <property type="match status" value="1"/>
</dbReference>
<gene>
    <name evidence="8" type="ORF">H2200_006569</name>
</gene>
<dbReference type="Pfam" id="PF07690">
    <property type="entry name" value="MFS_1"/>
    <property type="match status" value="1"/>
</dbReference>
<evidence type="ECO:0000313" key="8">
    <source>
        <dbReference type="EMBL" id="KAJ9608798.1"/>
    </source>
</evidence>
<evidence type="ECO:0000259" key="7">
    <source>
        <dbReference type="PROSITE" id="PS50850"/>
    </source>
</evidence>
<feature type="transmembrane region" description="Helical" evidence="6">
    <location>
        <begin position="444"/>
        <end position="461"/>
    </location>
</feature>
<proteinExistence type="predicted"/>
<dbReference type="PROSITE" id="PS50850">
    <property type="entry name" value="MFS"/>
    <property type="match status" value="1"/>
</dbReference>
<keyword evidence="2" id="KW-0813">Transport</keyword>
<feature type="transmembrane region" description="Helical" evidence="6">
    <location>
        <begin position="319"/>
        <end position="340"/>
    </location>
</feature>
<feature type="transmembrane region" description="Helical" evidence="6">
    <location>
        <begin position="122"/>
        <end position="141"/>
    </location>
</feature>
<feature type="transmembrane region" description="Helical" evidence="6">
    <location>
        <begin position="411"/>
        <end position="432"/>
    </location>
</feature>
<dbReference type="InterPro" id="IPR036259">
    <property type="entry name" value="MFS_trans_sf"/>
</dbReference>
<feature type="transmembrane region" description="Helical" evidence="6">
    <location>
        <begin position="93"/>
        <end position="115"/>
    </location>
</feature>
<feature type="transmembrane region" description="Helical" evidence="6">
    <location>
        <begin position="218"/>
        <end position="239"/>
    </location>
</feature>
<feature type="transmembrane region" description="Helical" evidence="6">
    <location>
        <begin position="287"/>
        <end position="307"/>
    </location>
</feature>
<feature type="transmembrane region" description="Helical" evidence="6">
    <location>
        <begin position="55"/>
        <end position="81"/>
    </location>
</feature>
<keyword evidence="5 6" id="KW-0472">Membrane</keyword>
<organism evidence="8 9">
    <name type="scientific">Cladophialophora chaetospira</name>
    <dbReference type="NCBI Taxonomy" id="386627"/>
    <lineage>
        <taxon>Eukaryota</taxon>
        <taxon>Fungi</taxon>
        <taxon>Dikarya</taxon>
        <taxon>Ascomycota</taxon>
        <taxon>Pezizomycotina</taxon>
        <taxon>Eurotiomycetes</taxon>
        <taxon>Chaetothyriomycetidae</taxon>
        <taxon>Chaetothyriales</taxon>
        <taxon>Herpotrichiellaceae</taxon>
        <taxon>Cladophialophora</taxon>
    </lineage>
</organism>
<dbReference type="AlphaFoldDB" id="A0AA38X8G3"/>
<dbReference type="InterPro" id="IPR020846">
    <property type="entry name" value="MFS_dom"/>
</dbReference>
<accession>A0AA38X8G3</accession>
<evidence type="ECO:0000256" key="2">
    <source>
        <dbReference type="ARBA" id="ARBA00022448"/>
    </source>
</evidence>
<reference evidence="8" key="1">
    <citation type="submission" date="2022-10" db="EMBL/GenBank/DDBJ databases">
        <title>Culturing micro-colonial fungi from biological soil crusts in the Mojave desert and describing Neophaeococcomyces mojavensis, and introducing the new genera and species Taxawa tesnikishii.</title>
        <authorList>
            <person name="Kurbessoian T."/>
            <person name="Stajich J.E."/>
        </authorList>
    </citation>
    <scope>NUCLEOTIDE SEQUENCE</scope>
    <source>
        <strain evidence="8">TK_41</strain>
    </source>
</reference>
<dbReference type="FunFam" id="1.20.1250.20:FF:000394">
    <property type="entry name" value="MFS general substrate transporter"/>
    <property type="match status" value="1"/>
</dbReference>
<comment type="subcellular location">
    <subcellularLocation>
        <location evidence="1">Membrane</location>
        <topology evidence="1">Multi-pass membrane protein</topology>
    </subcellularLocation>
</comment>
<dbReference type="Gene3D" id="1.20.1250.20">
    <property type="entry name" value="MFS general substrate transporter like domains"/>
    <property type="match status" value="2"/>
</dbReference>
<evidence type="ECO:0000256" key="4">
    <source>
        <dbReference type="ARBA" id="ARBA00022989"/>
    </source>
</evidence>
<dbReference type="PANTHER" id="PTHR43791">
    <property type="entry name" value="PERMEASE-RELATED"/>
    <property type="match status" value="1"/>
</dbReference>
<evidence type="ECO:0000313" key="9">
    <source>
        <dbReference type="Proteomes" id="UP001172673"/>
    </source>
</evidence>
<dbReference type="EMBL" id="JAPDRK010000009">
    <property type="protein sequence ID" value="KAJ9608798.1"/>
    <property type="molecule type" value="Genomic_DNA"/>
</dbReference>
<keyword evidence="9" id="KW-1185">Reference proteome</keyword>
<evidence type="ECO:0000256" key="5">
    <source>
        <dbReference type="ARBA" id="ARBA00023136"/>
    </source>
</evidence>
<evidence type="ECO:0000256" key="1">
    <source>
        <dbReference type="ARBA" id="ARBA00004141"/>
    </source>
</evidence>
<sequence>MALKEESSAHIEKALAESTQFPLSHAEQEHAATTTVQDWTPEEEKKLVWKIDRRVFPMLCTIYAFSLLDRANISAAFIAGLDEDVGLAQGSRYSVALLVFFIGYALFELPSNYVIRRIGARWWLSFLAVGFGAVVLGMGFIHSWQSLVVLRTFLGFFEAGLYPGAVYIIASFYKQYETGKRISFFYMSALFASGFGPILAYVFSLIRHGDGIYRQGWRWIFIIEGSLTIVVGLISPLFIAEFPEKASFLDDREKHIAQARLHTNQPAQKFKHPTVKESFKMLMDWKILVFSFQYFVAAVSVYALAYFQPIILRSGMGYSYALAQILSSPPYVGAMIFSLTTAWLSDKIRMRWPIMCSACLVAVTGLLIVLYAKPPGVRYFGLFLAVCGCQANAPASLSYGQNQTAQLGKRGVVAAAMISVGAIGGICGSTIFRSQDAPQYLPGMWTTICLQLAVCVVTFATSMHLKRLNSLADEGIRPALEGVEGFRYAP</sequence>
<comment type="caution">
    <text evidence="8">The sequence shown here is derived from an EMBL/GenBank/DDBJ whole genome shotgun (WGS) entry which is preliminary data.</text>
</comment>
<feature type="transmembrane region" description="Helical" evidence="6">
    <location>
        <begin position="378"/>
        <end position="399"/>
    </location>
</feature>
<dbReference type="InterPro" id="IPR011701">
    <property type="entry name" value="MFS"/>
</dbReference>
<protein>
    <recommendedName>
        <fullName evidence="7">Major facilitator superfamily (MFS) profile domain-containing protein</fullName>
    </recommendedName>
</protein>
<dbReference type="SUPFAM" id="SSF103473">
    <property type="entry name" value="MFS general substrate transporter"/>
    <property type="match status" value="1"/>
</dbReference>
<dbReference type="GO" id="GO:0022857">
    <property type="term" value="F:transmembrane transporter activity"/>
    <property type="evidence" value="ECO:0007669"/>
    <property type="project" value="InterPro"/>
</dbReference>
<keyword evidence="4 6" id="KW-1133">Transmembrane helix</keyword>
<evidence type="ECO:0000256" key="6">
    <source>
        <dbReference type="SAM" id="Phobius"/>
    </source>
</evidence>